<accession>A0A7W3TC35</accession>
<protein>
    <recommendedName>
        <fullName evidence="4">Phosphate-binding protein</fullName>
    </recommendedName>
</protein>
<dbReference type="Proteomes" id="UP000538929">
    <property type="component" value="Unassembled WGS sequence"/>
</dbReference>
<organism evidence="7 8">
    <name type="scientific">Streptomyces alkaliphilus</name>
    <dbReference type="NCBI Taxonomy" id="1472722"/>
    <lineage>
        <taxon>Bacteria</taxon>
        <taxon>Bacillati</taxon>
        <taxon>Actinomycetota</taxon>
        <taxon>Actinomycetes</taxon>
        <taxon>Kitasatosporales</taxon>
        <taxon>Streptomycetaceae</taxon>
        <taxon>Streptomyces</taxon>
    </lineage>
</organism>
<comment type="similarity">
    <text evidence="1 4">Belongs to the PstS family.</text>
</comment>
<feature type="domain" description="PBP" evidence="6">
    <location>
        <begin position="46"/>
        <end position="332"/>
    </location>
</feature>
<evidence type="ECO:0000256" key="4">
    <source>
        <dbReference type="PIRNR" id="PIRNR002756"/>
    </source>
</evidence>
<dbReference type="PIRSF" id="PIRSF002756">
    <property type="entry name" value="PstS"/>
    <property type="match status" value="1"/>
</dbReference>
<dbReference type="GO" id="GO:0035435">
    <property type="term" value="P:phosphate ion transmembrane transport"/>
    <property type="evidence" value="ECO:0007669"/>
    <property type="project" value="InterPro"/>
</dbReference>
<dbReference type="InterPro" id="IPR050962">
    <property type="entry name" value="Phosphate-bind_PstS"/>
</dbReference>
<keyword evidence="8" id="KW-1185">Reference proteome</keyword>
<dbReference type="PROSITE" id="PS51257">
    <property type="entry name" value="PROKAR_LIPOPROTEIN"/>
    <property type="match status" value="1"/>
</dbReference>
<dbReference type="GO" id="GO:0042301">
    <property type="term" value="F:phosphate ion binding"/>
    <property type="evidence" value="ECO:0007669"/>
    <property type="project" value="InterPro"/>
</dbReference>
<dbReference type="RefSeq" id="WP_182605795.1">
    <property type="nucleotide sequence ID" value="NZ_VKHT01000178.1"/>
</dbReference>
<proteinExistence type="inferred from homology"/>
<sequence length="365" mass="39563">MREMRTRVPALAAILAIGVTGVAGCGPQAARAGDTGTEEPQKLLTGILNGAGASFPNPLFQEWIEAYGFDQPFATVNYQSIGSGGGIQGFIEDTLDFGSSEKYLTDEDLATASLNRDCEAIQFPVVFGSVVIAFHDPAMDGLVLDADAIARIYDRDITRYDDPAIAALNPDRDLPDREIVPVHRSDGSGTTYVFTHYLDHEVPMWAQKYSEGSDIEWADGTVGGDGNEGVTARVINTEGGLGYVNQSYAIRHDLATARVINASGTPIEPTLEATTIASDVAVIPENFQFDIDDIGGGGYPISGTNWIFAYECGYDDDLAELLRSFWTWAMTSEEADELALELGYAPMAPELKRRVLKEIERINSR</sequence>
<evidence type="ECO:0000256" key="5">
    <source>
        <dbReference type="SAM" id="SignalP"/>
    </source>
</evidence>
<feature type="signal peptide" evidence="5">
    <location>
        <begin position="1"/>
        <end position="25"/>
    </location>
</feature>
<evidence type="ECO:0000259" key="6">
    <source>
        <dbReference type="Pfam" id="PF12849"/>
    </source>
</evidence>
<evidence type="ECO:0000313" key="7">
    <source>
        <dbReference type="EMBL" id="MBB0244128.1"/>
    </source>
</evidence>
<dbReference type="NCBIfam" id="TIGR00975">
    <property type="entry name" value="3a0107s03"/>
    <property type="match status" value="1"/>
</dbReference>
<dbReference type="Gene3D" id="3.40.190.10">
    <property type="entry name" value="Periplasmic binding protein-like II"/>
    <property type="match status" value="2"/>
</dbReference>
<dbReference type="InterPro" id="IPR024370">
    <property type="entry name" value="PBP_domain"/>
</dbReference>
<dbReference type="PANTHER" id="PTHR42996:SF1">
    <property type="entry name" value="PHOSPHATE-BINDING PROTEIN PSTS"/>
    <property type="match status" value="1"/>
</dbReference>
<dbReference type="InterPro" id="IPR005673">
    <property type="entry name" value="ABC_phos-bd_PstS"/>
</dbReference>
<dbReference type="SUPFAM" id="SSF53850">
    <property type="entry name" value="Periplasmic binding protein-like II"/>
    <property type="match status" value="1"/>
</dbReference>
<dbReference type="CDD" id="cd13565">
    <property type="entry name" value="PBP2_PstS"/>
    <property type="match status" value="1"/>
</dbReference>
<comment type="caution">
    <text evidence="7">The sequence shown here is derived from an EMBL/GenBank/DDBJ whole genome shotgun (WGS) entry which is preliminary data.</text>
</comment>
<dbReference type="EMBL" id="VKHT01000178">
    <property type="protein sequence ID" value="MBB0244128.1"/>
    <property type="molecule type" value="Genomic_DNA"/>
</dbReference>
<evidence type="ECO:0000256" key="1">
    <source>
        <dbReference type="ARBA" id="ARBA00008725"/>
    </source>
</evidence>
<evidence type="ECO:0000256" key="3">
    <source>
        <dbReference type="ARBA" id="ARBA00022592"/>
    </source>
</evidence>
<feature type="chain" id="PRO_5038993056" description="Phosphate-binding protein" evidence="5">
    <location>
        <begin position="26"/>
        <end position="365"/>
    </location>
</feature>
<gene>
    <name evidence="7" type="primary">pstS</name>
    <name evidence="7" type="ORF">FNQ90_08390</name>
</gene>
<dbReference type="GO" id="GO:0043190">
    <property type="term" value="C:ATP-binding cassette (ABC) transporter complex"/>
    <property type="evidence" value="ECO:0007669"/>
    <property type="project" value="InterPro"/>
</dbReference>
<evidence type="ECO:0000256" key="2">
    <source>
        <dbReference type="ARBA" id="ARBA00022448"/>
    </source>
</evidence>
<name>A0A7W3TC35_9ACTN</name>
<keyword evidence="3 4" id="KW-0592">Phosphate transport</keyword>
<reference evidence="8" key="1">
    <citation type="submission" date="2019-10" db="EMBL/GenBank/DDBJ databases">
        <title>Streptomyces sp. nov., a novel actinobacterium isolated from alkaline environment.</title>
        <authorList>
            <person name="Golinska P."/>
        </authorList>
    </citation>
    <scope>NUCLEOTIDE SEQUENCE [LARGE SCALE GENOMIC DNA]</scope>
    <source>
        <strain evidence="8">DSM 42118</strain>
    </source>
</reference>
<dbReference type="PANTHER" id="PTHR42996">
    <property type="entry name" value="PHOSPHATE-BINDING PROTEIN PSTS"/>
    <property type="match status" value="1"/>
</dbReference>
<evidence type="ECO:0000313" key="8">
    <source>
        <dbReference type="Proteomes" id="UP000538929"/>
    </source>
</evidence>
<dbReference type="AlphaFoldDB" id="A0A7W3TC35"/>
<dbReference type="Pfam" id="PF12849">
    <property type="entry name" value="PBP_like_2"/>
    <property type="match status" value="1"/>
</dbReference>
<keyword evidence="5" id="KW-0732">Signal</keyword>
<keyword evidence="2 4" id="KW-0813">Transport</keyword>